<gene>
    <name evidence="1" type="ORF">GOP47_0010509</name>
</gene>
<name>A0A9D4UV15_ADICA</name>
<evidence type="ECO:0000313" key="2">
    <source>
        <dbReference type="Proteomes" id="UP000886520"/>
    </source>
</evidence>
<reference evidence="1" key="1">
    <citation type="submission" date="2021-01" db="EMBL/GenBank/DDBJ databases">
        <title>Adiantum capillus-veneris genome.</title>
        <authorList>
            <person name="Fang Y."/>
            <person name="Liao Q."/>
        </authorList>
    </citation>
    <scope>NUCLEOTIDE SEQUENCE</scope>
    <source>
        <strain evidence="1">H3</strain>
        <tissue evidence="1">Leaf</tissue>
    </source>
</reference>
<organism evidence="1 2">
    <name type="scientific">Adiantum capillus-veneris</name>
    <name type="common">Maidenhair fern</name>
    <dbReference type="NCBI Taxonomy" id="13818"/>
    <lineage>
        <taxon>Eukaryota</taxon>
        <taxon>Viridiplantae</taxon>
        <taxon>Streptophyta</taxon>
        <taxon>Embryophyta</taxon>
        <taxon>Tracheophyta</taxon>
        <taxon>Polypodiopsida</taxon>
        <taxon>Polypodiidae</taxon>
        <taxon>Polypodiales</taxon>
        <taxon>Pteridineae</taxon>
        <taxon>Pteridaceae</taxon>
        <taxon>Vittarioideae</taxon>
        <taxon>Adiantum</taxon>
    </lineage>
</organism>
<sequence>MDAISCGQHALSYNGSKEHHYNALDLIHGDEDLTFFVQQGMEKVIFGSIILHHGLLALGNDASHNAGDNACAALEIAEDHTDDNSQQMLLRLLDHLCIEYKSQIPDFSKSGETTQLECLPLFLQITVCYPTSEITLARVTLYWRDYQQRWLQECRDECEVMSEAA</sequence>
<evidence type="ECO:0000313" key="1">
    <source>
        <dbReference type="EMBL" id="KAI5074548.1"/>
    </source>
</evidence>
<dbReference type="EMBL" id="JABFUD020000010">
    <property type="protein sequence ID" value="KAI5074548.1"/>
    <property type="molecule type" value="Genomic_DNA"/>
</dbReference>
<protein>
    <submittedName>
        <fullName evidence="1">Uncharacterized protein</fullName>
    </submittedName>
</protein>
<accession>A0A9D4UV15</accession>
<dbReference type="Proteomes" id="UP000886520">
    <property type="component" value="Chromosome 10"/>
</dbReference>
<dbReference type="AlphaFoldDB" id="A0A9D4UV15"/>
<keyword evidence="2" id="KW-1185">Reference proteome</keyword>
<proteinExistence type="predicted"/>
<comment type="caution">
    <text evidence="1">The sequence shown here is derived from an EMBL/GenBank/DDBJ whole genome shotgun (WGS) entry which is preliminary data.</text>
</comment>